<comment type="caution">
    <text evidence="5">The sequence shown here is derived from an EMBL/GenBank/DDBJ whole genome shotgun (WGS) entry which is preliminary data.</text>
</comment>
<evidence type="ECO:0008006" key="7">
    <source>
        <dbReference type="Google" id="ProtNLM"/>
    </source>
</evidence>
<dbReference type="Pfam" id="PF24883">
    <property type="entry name" value="NPHP3_N"/>
    <property type="match status" value="1"/>
</dbReference>
<evidence type="ECO:0000259" key="4">
    <source>
        <dbReference type="Pfam" id="PF25053"/>
    </source>
</evidence>
<feature type="domain" description="DUF7791" evidence="4">
    <location>
        <begin position="461"/>
        <end position="544"/>
    </location>
</feature>
<evidence type="ECO:0000313" key="5">
    <source>
        <dbReference type="EMBL" id="KAK5696734.1"/>
    </source>
</evidence>
<evidence type="ECO:0000313" key="6">
    <source>
        <dbReference type="Proteomes" id="UP001310594"/>
    </source>
</evidence>
<dbReference type="InterPro" id="IPR056693">
    <property type="entry name" value="DUF7791"/>
</dbReference>
<dbReference type="PANTHER" id="PTHR10039">
    <property type="entry name" value="AMELOGENIN"/>
    <property type="match status" value="1"/>
</dbReference>
<name>A0AAN7W4A4_9PEZI</name>
<dbReference type="InterPro" id="IPR056884">
    <property type="entry name" value="NPHP3-like_N"/>
</dbReference>
<feature type="domain" description="Nephrocystin 3-like N-terminal" evidence="3">
    <location>
        <begin position="132"/>
        <end position="299"/>
    </location>
</feature>
<gene>
    <name evidence="5" type="ORF">LTR97_008038</name>
</gene>
<reference evidence="5" key="1">
    <citation type="submission" date="2023-08" db="EMBL/GenBank/DDBJ databases">
        <title>Black Yeasts Isolated from many extreme environments.</title>
        <authorList>
            <person name="Coleine C."/>
            <person name="Stajich J.E."/>
            <person name="Selbmann L."/>
        </authorList>
    </citation>
    <scope>NUCLEOTIDE SEQUENCE</scope>
    <source>
        <strain evidence="5">CCFEE 5810</strain>
    </source>
</reference>
<keyword evidence="1" id="KW-0677">Repeat</keyword>
<dbReference type="SUPFAM" id="SSF52540">
    <property type="entry name" value="P-loop containing nucleoside triphosphate hydrolases"/>
    <property type="match status" value="1"/>
</dbReference>
<evidence type="ECO:0000259" key="3">
    <source>
        <dbReference type="Pfam" id="PF24883"/>
    </source>
</evidence>
<accession>A0AAN7W4A4</accession>
<dbReference type="Gene3D" id="3.40.50.300">
    <property type="entry name" value="P-loop containing nucleotide triphosphate hydrolases"/>
    <property type="match status" value="1"/>
</dbReference>
<evidence type="ECO:0000256" key="2">
    <source>
        <dbReference type="SAM" id="MobiDB-lite"/>
    </source>
</evidence>
<feature type="compositionally biased region" description="Polar residues" evidence="2">
    <location>
        <begin position="608"/>
        <end position="620"/>
    </location>
</feature>
<protein>
    <recommendedName>
        <fullName evidence="7">NACHT domain-containing protein</fullName>
    </recommendedName>
</protein>
<dbReference type="Pfam" id="PF25053">
    <property type="entry name" value="DUF7791"/>
    <property type="match status" value="1"/>
</dbReference>
<evidence type="ECO:0000256" key="1">
    <source>
        <dbReference type="ARBA" id="ARBA00022737"/>
    </source>
</evidence>
<dbReference type="AlphaFoldDB" id="A0AAN7W4A4"/>
<organism evidence="5 6">
    <name type="scientific">Elasticomyces elasticus</name>
    <dbReference type="NCBI Taxonomy" id="574655"/>
    <lineage>
        <taxon>Eukaryota</taxon>
        <taxon>Fungi</taxon>
        <taxon>Dikarya</taxon>
        <taxon>Ascomycota</taxon>
        <taxon>Pezizomycotina</taxon>
        <taxon>Dothideomycetes</taxon>
        <taxon>Dothideomycetidae</taxon>
        <taxon>Mycosphaerellales</taxon>
        <taxon>Teratosphaeriaceae</taxon>
        <taxon>Elasticomyces</taxon>
    </lineage>
</organism>
<dbReference type="PANTHER" id="PTHR10039:SF5">
    <property type="entry name" value="NACHT DOMAIN-CONTAINING PROTEIN"/>
    <property type="match status" value="1"/>
</dbReference>
<dbReference type="Proteomes" id="UP001310594">
    <property type="component" value="Unassembled WGS sequence"/>
</dbReference>
<dbReference type="InterPro" id="IPR027417">
    <property type="entry name" value="P-loop_NTPase"/>
</dbReference>
<proteinExistence type="predicted"/>
<dbReference type="EMBL" id="JAVRQU010000012">
    <property type="protein sequence ID" value="KAK5696734.1"/>
    <property type="molecule type" value="Genomic_DNA"/>
</dbReference>
<feature type="region of interest" description="Disordered" evidence="2">
    <location>
        <begin position="598"/>
        <end position="635"/>
    </location>
</feature>
<sequence length="635" mass="71945">MDPLQNMTEDSKDGPQITVSLAFVSKLVDQVAKMEQRFQVIKLSHSAEIESIKQDMMTLAQKWLMGMDVNQQVMLRAAAKEGLGRDFNVQAGILGQLRFEAIDHRIHELDKRPSPAKSYLWLEGTADQTPVNFEAWLGSSEKLYWISGMPGSGKSTLMMYLYSNVGSMSGLTDWVQQRQLLVAAYFFREVGEIALLKTQEGLLRALLSQILRQRPDIISEVYPEIWAFFDDGMPTLWGAPGWEVSLHAHHLLEKLQAVCRSLADRDCCLFLLIDGLDEYEGLINVLTELPNVKVCVASRLENAFLDTYARMANKFSMERYNKPDIEEYVRGRLERYTRSETDEDRNTVAAHLIEEVVSSANGFFLWVRLVVESLEEGFTNRDTSFHLQRRLNQLPKELEQYYDHMLSKVSEHHHLSAASLLLVAYHAHDVLSWPAYWCITEGAAQLDVTADIEEIEWLRNGRRSLLARRLRARCRGLLIIPDLAQSQSQDSLQGTPGVYCPEQKVNFLHRTRGSQQLNAWKPDDFDADVLICKAIRAQIRTSPVDTTSSAGDGPMDSLLDIFDFHWDKLEQQPSQNATAKDLFHGLVQILSTKAKLKNHHTPRVSDLAKTTTSPSTQAINGDTEPEGPTKLILGD</sequence>